<comment type="caution">
    <text evidence="2">The sequence shown here is derived from an EMBL/GenBank/DDBJ whole genome shotgun (WGS) entry which is preliminary data.</text>
</comment>
<keyword evidence="3" id="KW-1185">Reference proteome</keyword>
<feature type="transmembrane region" description="Helical" evidence="1">
    <location>
        <begin position="70"/>
        <end position="90"/>
    </location>
</feature>
<evidence type="ECO:0000313" key="2">
    <source>
        <dbReference type="EMBL" id="MBS4223083.1"/>
    </source>
</evidence>
<reference evidence="2 3" key="1">
    <citation type="submission" date="2021-05" db="EMBL/GenBank/DDBJ databases">
        <title>Novel Bacillus species.</title>
        <authorList>
            <person name="Liu G."/>
        </authorList>
    </citation>
    <scope>NUCLEOTIDE SEQUENCE [LARGE SCALE GENOMIC DNA]</scope>
    <source>
        <strain evidence="2 3">FJAT-49682</strain>
    </source>
</reference>
<name>A0A942UQH6_9BACI</name>
<dbReference type="EMBL" id="JAGYPN010000002">
    <property type="protein sequence ID" value="MBS4223083.1"/>
    <property type="molecule type" value="Genomic_DNA"/>
</dbReference>
<accession>A0A942UQH6</accession>
<keyword evidence="1" id="KW-0812">Transmembrane</keyword>
<keyword evidence="1" id="KW-1133">Transmembrane helix</keyword>
<gene>
    <name evidence="2" type="ORF">KHA91_10050</name>
</gene>
<protein>
    <submittedName>
        <fullName evidence="2">Uncharacterized protein</fullName>
    </submittedName>
</protein>
<sequence>MKNIEEEQDQKTVQALYWDINIVTAALLLTGQLSMDGVFFEAGGIAIPLSGPITGGYHIEGKSGSRVGNLVIDIVDIIIAILLIIGQISIRSTIFSSGRAAVVVSGPIFGLPKTEVDLRMKEHFFRHFGNFCL</sequence>
<dbReference type="RefSeq" id="WP_213098127.1">
    <property type="nucleotide sequence ID" value="NZ_JAGYPN010000002.1"/>
</dbReference>
<organism evidence="2 3">
    <name type="scientific">Lederbergia citrea</name>
    <dbReference type="NCBI Taxonomy" id="2833581"/>
    <lineage>
        <taxon>Bacteria</taxon>
        <taxon>Bacillati</taxon>
        <taxon>Bacillota</taxon>
        <taxon>Bacilli</taxon>
        <taxon>Bacillales</taxon>
        <taxon>Bacillaceae</taxon>
        <taxon>Lederbergia</taxon>
    </lineage>
</organism>
<proteinExistence type="predicted"/>
<evidence type="ECO:0000313" key="3">
    <source>
        <dbReference type="Proteomes" id="UP000676456"/>
    </source>
</evidence>
<keyword evidence="1" id="KW-0472">Membrane</keyword>
<dbReference type="Proteomes" id="UP000676456">
    <property type="component" value="Unassembled WGS sequence"/>
</dbReference>
<evidence type="ECO:0000256" key="1">
    <source>
        <dbReference type="SAM" id="Phobius"/>
    </source>
</evidence>
<dbReference type="AlphaFoldDB" id="A0A942UQH6"/>